<name>A0A7X2S2T7_9BACI</name>
<gene>
    <name evidence="2" type="ORF">GKZ89_02910</name>
</gene>
<dbReference type="EMBL" id="WMIB01000001">
    <property type="protein sequence ID" value="MTH52342.1"/>
    <property type="molecule type" value="Genomic_DNA"/>
</dbReference>
<sequence>MNNVADVIAAGLLIPLIVLTVMDGGIYLILLLSVLSVYAVIQTFRTYKKTGSVVRTVVSGFAAVIFSAGAYLMYSHLFF</sequence>
<organism evidence="2 3">
    <name type="scientific">Metabacillus mangrovi</name>
    <dbReference type="NCBI Taxonomy" id="1491830"/>
    <lineage>
        <taxon>Bacteria</taxon>
        <taxon>Bacillati</taxon>
        <taxon>Bacillota</taxon>
        <taxon>Bacilli</taxon>
        <taxon>Bacillales</taxon>
        <taxon>Bacillaceae</taxon>
        <taxon>Metabacillus</taxon>
    </lineage>
</organism>
<dbReference type="AlphaFoldDB" id="A0A7X2S2T7"/>
<keyword evidence="1" id="KW-0812">Transmembrane</keyword>
<keyword evidence="1" id="KW-1133">Transmembrane helix</keyword>
<feature type="transmembrane region" description="Helical" evidence="1">
    <location>
        <begin position="53"/>
        <end position="74"/>
    </location>
</feature>
<dbReference type="RefSeq" id="WP_155110851.1">
    <property type="nucleotide sequence ID" value="NZ_WMIB01000001.1"/>
</dbReference>
<dbReference type="Proteomes" id="UP000434639">
    <property type="component" value="Unassembled WGS sequence"/>
</dbReference>
<keyword evidence="1" id="KW-0472">Membrane</keyword>
<comment type="caution">
    <text evidence="2">The sequence shown here is derived from an EMBL/GenBank/DDBJ whole genome shotgun (WGS) entry which is preliminary data.</text>
</comment>
<feature type="transmembrane region" description="Helical" evidence="1">
    <location>
        <begin position="12"/>
        <end position="41"/>
    </location>
</feature>
<evidence type="ECO:0000313" key="2">
    <source>
        <dbReference type="EMBL" id="MTH52342.1"/>
    </source>
</evidence>
<evidence type="ECO:0000313" key="3">
    <source>
        <dbReference type="Proteomes" id="UP000434639"/>
    </source>
</evidence>
<keyword evidence="3" id="KW-1185">Reference proteome</keyword>
<evidence type="ECO:0000256" key="1">
    <source>
        <dbReference type="SAM" id="Phobius"/>
    </source>
</evidence>
<accession>A0A7X2S2T7</accession>
<reference evidence="2 3" key="1">
    <citation type="journal article" date="2017" name="Int. J. Syst. Evol. Microbiol.">
        <title>Bacillus mangrovi sp. nov., isolated from a sediment sample from a mangrove forest.</title>
        <authorList>
            <person name="Gupta V."/>
            <person name="Singh P.K."/>
            <person name="Korpole S."/>
            <person name="Tanuku N.R.S."/>
            <person name="Pinnaka A.K."/>
        </authorList>
    </citation>
    <scope>NUCLEOTIDE SEQUENCE [LARGE SCALE GENOMIC DNA]</scope>
    <source>
        <strain evidence="2 3">KCTC 33872</strain>
    </source>
</reference>
<protein>
    <submittedName>
        <fullName evidence="2">Uncharacterized protein</fullName>
    </submittedName>
</protein>
<proteinExistence type="predicted"/>